<dbReference type="Pfam" id="PF00005">
    <property type="entry name" value="ABC_tran"/>
    <property type="match status" value="1"/>
</dbReference>
<accession>A0A3L7ACZ3</accession>
<proteinExistence type="inferred from homology"/>
<comment type="caution">
    <text evidence="8">The sequence shown here is derived from an EMBL/GenBank/DDBJ whole genome shotgun (WGS) entry which is preliminary data.</text>
</comment>
<dbReference type="CDD" id="cd03214">
    <property type="entry name" value="ABC_Iron-Siderophores_B12_Hemin"/>
    <property type="match status" value="1"/>
</dbReference>
<dbReference type="SUPFAM" id="SSF52540">
    <property type="entry name" value="P-loop containing nucleoside triphosphate hydrolases"/>
    <property type="match status" value="1"/>
</dbReference>
<keyword evidence="4 8" id="KW-0067">ATP-binding</keyword>
<feature type="domain" description="ABC transporter" evidence="7">
    <location>
        <begin position="6"/>
        <end position="248"/>
    </location>
</feature>
<dbReference type="Gene3D" id="3.40.50.300">
    <property type="entry name" value="P-loop containing nucleotide triphosphate hydrolases"/>
    <property type="match status" value="1"/>
</dbReference>
<comment type="similarity">
    <text evidence="1">Belongs to the ABC transporter superfamily.</text>
</comment>
<evidence type="ECO:0000256" key="5">
    <source>
        <dbReference type="ARBA" id="ARBA00022967"/>
    </source>
</evidence>
<evidence type="ECO:0000256" key="4">
    <source>
        <dbReference type="ARBA" id="ARBA00022840"/>
    </source>
</evidence>
<evidence type="ECO:0000256" key="6">
    <source>
        <dbReference type="ARBA" id="ARBA00037066"/>
    </source>
</evidence>
<dbReference type="PANTHER" id="PTHR42794:SF1">
    <property type="entry name" value="HEMIN IMPORT ATP-BINDING PROTEIN HMUV"/>
    <property type="match status" value="1"/>
</dbReference>
<dbReference type="Proteomes" id="UP000269692">
    <property type="component" value="Unassembled WGS sequence"/>
</dbReference>
<evidence type="ECO:0000259" key="7">
    <source>
        <dbReference type="PROSITE" id="PS50893"/>
    </source>
</evidence>
<dbReference type="PANTHER" id="PTHR42794">
    <property type="entry name" value="HEMIN IMPORT ATP-BINDING PROTEIN HMUV"/>
    <property type="match status" value="1"/>
</dbReference>
<dbReference type="AlphaFoldDB" id="A0A3L7ACZ3"/>
<sequence>MHPSGLSARGVSVAIRGKRLVSDVDLDVVPGTVTILVGPNGAGKSTLLKALTGEMRLAAGRVTLDGADIHAMPPRDLAFRRAVLPQAAEVAFPFTVEEVIAIGLIGAQAPDRAAHVARLLQQVDLPGFGGRRYDSLSGGERQRVQLARVLAQIDCARRAYPDGAAPPAFLFLDEPTSSLDLGHQLTVLALAREHARAGGGVLAVLHDLNLAAMVADRMVVLAGGRVVAEGAPGTVLTDDVLARAFGVKVRVGAVPVGPFVLPQSIGAEGLRP</sequence>
<dbReference type="PROSITE" id="PS50893">
    <property type="entry name" value="ABC_TRANSPORTER_2"/>
    <property type="match status" value="1"/>
</dbReference>
<keyword evidence="3" id="KW-0547">Nucleotide-binding</keyword>
<dbReference type="GO" id="GO:0016887">
    <property type="term" value="F:ATP hydrolysis activity"/>
    <property type="evidence" value="ECO:0007669"/>
    <property type="project" value="InterPro"/>
</dbReference>
<organism evidence="8 9">
    <name type="scientific">Xanthobacter tagetidis</name>
    <dbReference type="NCBI Taxonomy" id="60216"/>
    <lineage>
        <taxon>Bacteria</taxon>
        <taxon>Pseudomonadati</taxon>
        <taxon>Pseudomonadota</taxon>
        <taxon>Alphaproteobacteria</taxon>
        <taxon>Hyphomicrobiales</taxon>
        <taxon>Xanthobacteraceae</taxon>
        <taxon>Xanthobacter</taxon>
    </lineage>
</organism>
<evidence type="ECO:0000256" key="1">
    <source>
        <dbReference type="ARBA" id="ARBA00005417"/>
    </source>
</evidence>
<dbReference type="PROSITE" id="PS00211">
    <property type="entry name" value="ABC_TRANSPORTER_1"/>
    <property type="match status" value="1"/>
</dbReference>
<dbReference type="SMART" id="SM00382">
    <property type="entry name" value="AAA"/>
    <property type="match status" value="1"/>
</dbReference>
<dbReference type="NCBIfam" id="NF010068">
    <property type="entry name" value="PRK13548.1"/>
    <property type="match status" value="1"/>
</dbReference>
<dbReference type="OrthoDB" id="9805601at2"/>
<comment type="function">
    <text evidence="6">Part of the ABC transporter complex HmuTUV involved in hemin import. Responsible for energy coupling to the transport system.</text>
</comment>
<keyword evidence="2" id="KW-0813">Transport</keyword>
<dbReference type="EMBL" id="RCTF01000010">
    <property type="protein sequence ID" value="RLP77598.1"/>
    <property type="molecule type" value="Genomic_DNA"/>
</dbReference>
<dbReference type="RefSeq" id="WP_121623777.1">
    <property type="nucleotide sequence ID" value="NZ_JACIIW010000001.1"/>
</dbReference>
<gene>
    <name evidence="8" type="ORF">D9R14_13060</name>
</gene>
<keyword evidence="5" id="KW-1278">Translocase</keyword>
<dbReference type="InterPro" id="IPR027417">
    <property type="entry name" value="P-loop_NTPase"/>
</dbReference>
<evidence type="ECO:0000256" key="3">
    <source>
        <dbReference type="ARBA" id="ARBA00022741"/>
    </source>
</evidence>
<evidence type="ECO:0000313" key="9">
    <source>
        <dbReference type="Proteomes" id="UP000269692"/>
    </source>
</evidence>
<keyword evidence="9" id="KW-1185">Reference proteome</keyword>
<name>A0A3L7ACZ3_9HYPH</name>
<dbReference type="GO" id="GO:0005524">
    <property type="term" value="F:ATP binding"/>
    <property type="evidence" value="ECO:0007669"/>
    <property type="project" value="UniProtKB-KW"/>
</dbReference>
<dbReference type="InterPro" id="IPR017871">
    <property type="entry name" value="ABC_transporter-like_CS"/>
</dbReference>
<protein>
    <submittedName>
        <fullName evidence="8">Heme ABC transporter ATP-binding protein</fullName>
    </submittedName>
</protein>
<evidence type="ECO:0000256" key="2">
    <source>
        <dbReference type="ARBA" id="ARBA00022448"/>
    </source>
</evidence>
<evidence type="ECO:0000313" key="8">
    <source>
        <dbReference type="EMBL" id="RLP77598.1"/>
    </source>
</evidence>
<reference evidence="8 9" key="1">
    <citation type="submission" date="2018-10" db="EMBL/GenBank/DDBJ databases">
        <title>Xanthobacter tagetidis genome sequencing and assembly.</title>
        <authorList>
            <person name="Maclea K.S."/>
            <person name="Goen A.E."/>
            <person name="Fatima S.A."/>
        </authorList>
    </citation>
    <scope>NUCLEOTIDE SEQUENCE [LARGE SCALE GENOMIC DNA]</scope>
    <source>
        <strain evidence="8 9">ATCC 700314</strain>
    </source>
</reference>
<dbReference type="InterPro" id="IPR003439">
    <property type="entry name" value="ABC_transporter-like_ATP-bd"/>
</dbReference>
<dbReference type="InterPro" id="IPR003593">
    <property type="entry name" value="AAA+_ATPase"/>
</dbReference>